<dbReference type="GO" id="GO:0046556">
    <property type="term" value="F:alpha-L-arabinofuranosidase activity"/>
    <property type="evidence" value="ECO:0007669"/>
    <property type="project" value="UniProtKB-EC"/>
</dbReference>
<evidence type="ECO:0000256" key="1">
    <source>
        <dbReference type="ARBA" id="ARBA00022801"/>
    </source>
</evidence>
<comment type="similarity">
    <text evidence="3">Belongs to the glycosyl hydrolase 43 family.</text>
</comment>
<evidence type="ECO:0000259" key="4">
    <source>
        <dbReference type="Pfam" id="PF17851"/>
    </source>
</evidence>
<dbReference type="PANTHER" id="PTHR42812">
    <property type="entry name" value="BETA-XYLOSIDASE"/>
    <property type="match status" value="1"/>
</dbReference>
<sequence>MALFQNPILSGMYPDPSVCRVGDDYYMVTSTFEYFPGVPIFHSKDLVHWRQLGHVLDRPSQLNLDGVQTSRGIYAATLRYHNGVFYMITTLVESATSERRNFYVTATDPDGPWSDPHWLEDAPGIDPSLFFDDDGRAYFTANRRPPEGQQYPKHMEIYMQELDLQTHRLIGPKYSLWDGALKFIHAQEGPHLYKVDGYYYLFIAEGGTGFTHSVTVARSKEITGPYEGAKANPILTHRHLGQEAAITNVGHGDIVQTGSGEWWMVCLGTRPYGGGYRNLGRETFLVPLRWEKGWPVVNPGKGFVEMQMPCPDLPVCKWPLPPVCDQFDRETLDMRWSFIRTPRGDFWSLTERPGHLRLRLKPDRLTEWSNPAVIARRQQHMSFATRTVMEFSPQANEEAAGLVLLQTSDFHLRFEYAMAEERRLLRLVECRNREERVVAAIPLETRKLYLKIEAAGQRLRFDYALQAEAWACLCDGVDGTLLSPDVAGSFLGAYIGLYAGSNGQTSGNYADFDWFEYAAAEC</sequence>
<keyword evidence="1 3" id="KW-0378">Hydrolase</keyword>
<organism evidence="5 6">
    <name type="scientific">Paenibacillus allorhizosphaerae</name>
    <dbReference type="NCBI Taxonomy" id="2849866"/>
    <lineage>
        <taxon>Bacteria</taxon>
        <taxon>Bacillati</taxon>
        <taxon>Bacillota</taxon>
        <taxon>Bacilli</taxon>
        <taxon>Bacillales</taxon>
        <taxon>Paenibacillaceae</taxon>
        <taxon>Paenibacillus</taxon>
    </lineage>
</organism>
<keyword evidence="2 3" id="KW-0326">Glycosidase</keyword>
<evidence type="ECO:0000313" key="5">
    <source>
        <dbReference type="EMBL" id="CAG7653868.1"/>
    </source>
</evidence>
<keyword evidence="6" id="KW-1185">Reference proteome</keyword>
<dbReference type="EC" id="3.2.1.55" evidence="5"/>
<feature type="domain" description="Beta-xylosidase C-terminal Concanavalin A-like" evidence="4">
    <location>
        <begin position="324"/>
        <end position="517"/>
    </location>
</feature>
<dbReference type="Pfam" id="PF17851">
    <property type="entry name" value="GH43_C2"/>
    <property type="match status" value="1"/>
</dbReference>
<dbReference type="Pfam" id="PF04616">
    <property type="entry name" value="Glyco_hydro_43"/>
    <property type="match status" value="1"/>
</dbReference>
<proteinExistence type="inferred from homology"/>
<evidence type="ECO:0000256" key="3">
    <source>
        <dbReference type="RuleBase" id="RU361187"/>
    </source>
</evidence>
<name>A0ABM8VQ92_9BACL</name>
<dbReference type="EMBL" id="CAJVCE010000021">
    <property type="protein sequence ID" value="CAG7653868.1"/>
    <property type="molecule type" value="Genomic_DNA"/>
</dbReference>
<accession>A0ABM8VQ92</accession>
<dbReference type="InterPro" id="IPR006710">
    <property type="entry name" value="Glyco_hydro_43"/>
</dbReference>
<dbReference type="CDD" id="cd18617">
    <property type="entry name" value="GH43_XynB-like"/>
    <property type="match status" value="1"/>
</dbReference>
<evidence type="ECO:0000313" key="6">
    <source>
        <dbReference type="Proteomes" id="UP000730618"/>
    </source>
</evidence>
<gene>
    <name evidence="5" type="ORF">PAECIP111802_05605</name>
</gene>
<reference evidence="5 6" key="1">
    <citation type="submission" date="2021-06" db="EMBL/GenBank/DDBJ databases">
        <authorList>
            <person name="Criscuolo A."/>
        </authorList>
    </citation>
    <scope>NUCLEOTIDE SEQUENCE [LARGE SCALE GENOMIC DNA]</scope>
    <source>
        <strain evidence="6">CIP 111802</strain>
    </source>
</reference>
<dbReference type="RefSeq" id="WP_218101820.1">
    <property type="nucleotide sequence ID" value="NZ_CAJVCE010000021.1"/>
</dbReference>
<dbReference type="PANTHER" id="PTHR42812:SF12">
    <property type="entry name" value="BETA-XYLOSIDASE-RELATED"/>
    <property type="match status" value="1"/>
</dbReference>
<protein>
    <submittedName>
        <fullName evidence="5">Non-reducing end alpha-L-arabinofuranosidase BoGH43B</fullName>
        <ecNumber evidence="5">3.2.1.55</ecNumber>
    </submittedName>
</protein>
<dbReference type="InterPro" id="IPR051795">
    <property type="entry name" value="Glycosyl_Hydrlase_43"/>
</dbReference>
<dbReference type="Proteomes" id="UP000730618">
    <property type="component" value="Unassembled WGS sequence"/>
</dbReference>
<evidence type="ECO:0000256" key="2">
    <source>
        <dbReference type="ARBA" id="ARBA00023295"/>
    </source>
</evidence>
<dbReference type="InterPro" id="IPR041542">
    <property type="entry name" value="GH43_C2"/>
</dbReference>
<comment type="caution">
    <text evidence="5">The sequence shown here is derived from an EMBL/GenBank/DDBJ whole genome shotgun (WGS) entry which is preliminary data.</text>
</comment>